<dbReference type="Proteomes" id="UP001433268">
    <property type="component" value="Unassembled WGS sequence"/>
</dbReference>
<dbReference type="RefSeq" id="XP_066670969.1">
    <property type="nucleotide sequence ID" value="XM_066807351.1"/>
</dbReference>
<dbReference type="InterPro" id="IPR008409">
    <property type="entry name" value="SPF27"/>
</dbReference>
<evidence type="ECO:0000256" key="1">
    <source>
        <dbReference type="ARBA" id="ARBA00004123"/>
    </source>
</evidence>
<dbReference type="EMBL" id="JAQQWN010000004">
    <property type="protein sequence ID" value="KAK8088075.1"/>
    <property type="molecule type" value="Genomic_DNA"/>
</dbReference>
<gene>
    <name evidence="8" type="ORF">PG997_003036</name>
</gene>
<dbReference type="Pfam" id="PF05700">
    <property type="entry name" value="BCAS2"/>
    <property type="match status" value="1"/>
</dbReference>
<evidence type="ECO:0000256" key="2">
    <source>
        <dbReference type="ARBA" id="ARBA00010788"/>
    </source>
</evidence>
<keyword evidence="6" id="KW-0539">Nucleus</keyword>
<dbReference type="GeneID" id="92040411"/>
<keyword evidence="9" id="KW-1185">Reference proteome</keyword>
<evidence type="ECO:0000256" key="5">
    <source>
        <dbReference type="ARBA" id="ARBA00023187"/>
    </source>
</evidence>
<keyword evidence="4" id="KW-0747">Spliceosome</keyword>
<evidence type="ECO:0000256" key="4">
    <source>
        <dbReference type="ARBA" id="ARBA00022728"/>
    </source>
</evidence>
<organism evidence="8 9">
    <name type="scientific">Apiospora hydei</name>
    <dbReference type="NCBI Taxonomy" id="1337664"/>
    <lineage>
        <taxon>Eukaryota</taxon>
        <taxon>Fungi</taxon>
        <taxon>Dikarya</taxon>
        <taxon>Ascomycota</taxon>
        <taxon>Pezizomycotina</taxon>
        <taxon>Sordariomycetes</taxon>
        <taxon>Xylariomycetidae</taxon>
        <taxon>Amphisphaeriales</taxon>
        <taxon>Apiosporaceae</taxon>
        <taxon>Apiospora</taxon>
    </lineage>
</organism>
<keyword evidence="5" id="KW-0508">mRNA splicing</keyword>
<sequence>MSIRTTVHESLPLLHQHPQTNKFCRRRQRAHSRRALQRRKPHKRRARFHTTSRRQRNKNPPVPTAPGRIPFFTANSLLQQEQARLVAKQPLAAIDLTRYEVDEDDVNAATDPQELETALSRAYTAQAYLTARHAHLGLLDRYGKNAWLVGNWQAEADLAGLERDLATVKRDIELVNHSRRQMQTEIGEELRGLDATWRRGVGRVLETEMAVQRLRHDIEQRRQAAASGNGVEE</sequence>
<evidence type="ECO:0000313" key="8">
    <source>
        <dbReference type="EMBL" id="KAK8088075.1"/>
    </source>
</evidence>
<comment type="subcellular location">
    <subcellularLocation>
        <location evidence="1">Nucleus</location>
    </subcellularLocation>
</comment>
<evidence type="ECO:0000313" key="9">
    <source>
        <dbReference type="Proteomes" id="UP001433268"/>
    </source>
</evidence>
<dbReference type="PANTHER" id="PTHR13296:SF0">
    <property type="entry name" value="PRE-MRNA-SPLICING FACTOR SPF27"/>
    <property type="match status" value="1"/>
</dbReference>
<reference evidence="8 9" key="1">
    <citation type="submission" date="2023-01" db="EMBL/GenBank/DDBJ databases">
        <title>Analysis of 21 Apiospora genomes using comparative genomics revels a genus with tremendous synthesis potential of carbohydrate active enzymes and secondary metabolites.</title>
        <authorList>
            <person name="Sorensen T."/>
        </authorList>
    </citation>
    <scope>NUCLEOTIDE SEQUENCE [LARGE SCALE GENOMIC DNA]</scope>
    <source>
        <strain evidence="8 9">CBS 114990</strain>
    </source>
</reference>
<evidence type="ECO:0000256" key="3">
    <source>
        <dbReference type="ARBA" id="ARBA00022664"/>
    </source>
</evidence>
<name>A0ABR1WY41_9PEZI</name>
<dbReference type="PANTHER" id="PTHR13296">
    <property type="entry name" value="BCAS2 PROTEIN"/>
    <property type="match status" value="1"/>
</dbReference>
<keyword evidence="3" id="KW-0507">mRNA processing</keyword>
<evidence type="ECO:0000256" key="7">
    <source>
        <dbReference type="SAM" id="MobiDB-lite"/>
    </source>
</evidence>
<evidence type="ECO:0000256" key="6">
    <source>
        <dbReference type="ARBA" id="ARBA00023242"/>
    </source>
</evidence>
<feature type="region of interest" description="Disordered" evidence="7">
    <location>
        <begin position="22"/>
        <end position="68"/>
    </location>
</feature>
<evidence type="ECO:0008006" key="10">
    <source>
        <dbReference type="Google" id="ProtNLM"/>
    </source>
</evidence>
<comment type="similarity">
    <text evidence="2">Belongs to the SPF27 family.</text>
</comment>
<accession>A0ABR1WY41</accession>
<proteinExistence type="inferred from homology"/>
<protein>
    <recommendedName>
        <fullName evidence="10">Pre-mRNA-splicing factor SPF27</fullName>
    </recommendedName>
</protein>
<comment type="caution">
    <text evidence="8">The sequence shown here is derived from an EMBL/GenBank/DDBJ whole genome shotgun (WGS) entry which is preliminary data.</text>
</comment>
<feature type="compositionally biased region" description="Basic residues" evidence="7">
    <location>
        <begin position="23"/>
        <end position="57"/>
    </location>
</feature>